<organism evidence="2 3">
    <name type="scientific">Ewingella americana</name>
    <dbReference type="NCBI Taxonomy" id="41202"/>
    <lineage>
        <taxon>Bacteria</taxon>
        <taxon>Pseudomonadati</taxon>
        <taxon>Pseudomonadota</taxon>
        <taxon>Gammaproteobacteria</taxon>
        <taxon>Enterobacterales</taxon>
        <taxon>Yersiniaceae</taxon>
        <taxon>Ewingella</taxon>
    </lineage>
</organism>
<evidence type="ECO:0000256" key="1">
    <source>
        <dbReference type="SAM" id="SignalP"/>
    </source>
</evidence>
<proteinExistence type="predicted"/>
<protein>
    <submittedName>
        <fullName evidence="2">DUF481 domain-containing protein</fullName>
    </submittedName>
</protein>
<dbReference type="Pfam" id="PF04338">
    <property type="entry name" value="DUF481"/>
    <property type="match status" value="1"/>
</dbReference>
<name>A0A502GE84_9GAMM</name>
<keyword evidence="1" id="KW-0732">Signal</keyword>
<dbReference type="EMBL" id="RCZD01000009">
    <property type="protein sequence ID" value="TPG59346.1"/>
    <property type="molecule type" value="Genomic_DNA"/>
</dbReference>
<feature type="chain" id="PRO_5021190189" evidence="1">
    <location>
        <begin position="28"/>
        <end position="254"/>
    </location>
</feature>
<feature type="signal peptide" evidence="1">
    <location>
        <begin position="1"/>
        <end position="27"/>
    </location>
</feature>
<dbReference type="InterPro" id="IPR007433">
    <property type="entry name" value="DUF481"/>
</dbReference>
<accession>A0A502GE84</accession>
<dbReference type="OrthoDB" id="5292716at2"/>
<evidence type="ECO:0000313" key="3">
    <source>
        <dbReference type="Proteomes" id="UP000317663"/>
    </source>
</evidence>
<keyword evidence="3" id="KW-1185">Reference proteome</keyword>
<dbReference type="Proteomes" id="UP000317663">
    <property type="component" value="Unassembled WGS sequence"/>
</dbReference>
<dbReference type="RefSeq" id="WP_140474014.1">
    <property type="nucleotide sequence ID" value="NZ_RCZD01000009.1"/>
</dbReference>
<comment type="caution">
    <text evidence="2">The sequence shown here is derived from an EMBL/GenBank/DDBJ whole genome shotgun (WGS) entry which is preliminary data.</text>
</comment>
<gene>
    <name evidence="2" type="ORF">EAH77_17175</name>
</gene>
<dbReference type="AlphaFoldDB" id="A0A502GE84"/>
<evidence type="ECO:0000313" key="2">
    <source>
        <dbReference type="EMBL" id="TPG59346.1"/>
    </source>
</evidence>
<reference evidence="2 3" key="1">
    <citation type="journal article" date="2019" name="Environ. Microbiol.">
        <title>Species interactions and distinct microbial communities in high Arctic permafrost affected cryosols are associated with the CH4 and CO2 gas fluxes.</title>
        <authorList>
            <person name="Altshuler I."/>
            <person name="Hamel J."/>
            <person name="Turney S."/>
            <person name="Magnuson E."/>
            <person name="Levesque R."/>
            <person name="Greer C."/>
            <person name="Whyte L.G."/>
        </authorList>
    </citation>
    <scope>NUCLEOTIDE SEQUENCE [LARGE SCALE GENOMIC DNA]</scope>
    <source>
        <strain evidence="2 3">E4</strain>
    </source>
</reference>
<sequence>MFFQVVRRLPAYAVVCGAALFSISSLADTTIFTSLDDPSTAKKPFDGNIQAGYTAQTGNTSNSSLSADTTMTWFNTNTANSIWGSARNTSSSGVRSSEKYQAGARSRYNLDDSNYVFGQGSWLSDRYNGYRARDVGAVGYGRQIWNGPVHTLNLEAGPGVRHDEFEQGGHNTRALAYGSGVYGYKISDTAQFTQAFSVLANDETTYNSETALKVAINKSFSLKLAYDVTYNTQPPASAPDKTDTVTSINLVYGL</sequence>